<dbReference type="EMBL" id="MU865983">
    <property type="protein sequence ID" value="KAK4444032.1"/>
    <property type="molecule type" value="Genomic_DNA"/>
</dbReference>
<evidence type="ECO:0000313" key="2">
    <source>
        <dbReference type="EMBL" id="KAK4444032.1"/>
    </source>
</evidence>
<proteinExistence type="predicted"/>
<feature type="region of interest" description="Disordered" evidence="1">
    <location>
        <begin position="154"/>
        <end position="183"/>
    </location>
</feature>
<accession>A0AAV9G785</accession>
<organism evidence="2 3">
    <name type="scientific">Podospora aff. communis PSN243</name>
    <dbReference type="NCBI Taxonomy" id="3040156"/>
    <lineage>
        <taxon>Eukaryota</taxon>
        <taxon>Fungi</taxon>
        <taxon>Dikarya</taxon>
        <taxon>Ascomycota</taxon>
        <taxon>Pezizomycotina</taxon>
        <taxon>Sordariomycetes</taxon>
        <taxon>Sordariomycetidae</taxon>
        <taxon>Sordariales</taxon>
        <taxon>Podosporaceae</taxon>
        <taxon>Podospora</taxon>
    </lineage>
</organism>
<reference evidence="2" key="2">
    <citation type="submission" date="2023-05" db="EMBL/GenBank/DDBJ databases">
        <authorList>
            <consortium name="Lawrence Berkeley National Laboratory"/>
            <person name="Steindorff A."/>
            <person name="Hensen N."/>
            <person name="Bonometti L."/>
            <person name="Westerberg I."/>
            <person name="Brannstrom I.O."/>
            <person name="Guillou S."/>
            <person name="Cros-Aarteil S."/>
            <person name="Calhoun S."/>
            <person name="Haridas S."/>
            <person name="Kuo A."/>
            <person name="Mondo S."/>
            <person name="Pangilinan J."/>
            <person name="Riley R."/>
            <person name="Labutti K."/>
            <person name="Andreopoulos B."/>
            <person name="Lipzen A."/>
            <person name="Chen C."/>
            <person name="Yanf M."/>
            <person name="Daum C."/>
            <person name="Ng V."/>
            <person name="Clum A."/>
            <person name="Ohm R."/>
            <person name="Martin F."/>
            <person name="Silar P."/>
            <person name="Natvig D."/>
            <person name="Lalanne C."/>
            <person name="Gautier V."/>
            <person name="Ament-Velasquez S.L."/>
            <person name="Kruys A."/>
            <person name="Hutchinson M.I."/>
            <person name="Powell A.J."/>
            <person name="Barry K."/>
            <person name="Miller A.N."/>
            <person name="Grigoriev I.V."/>
            <person name="Debuchy R."/>
            <person name="Gladieux P."/>
            <person name="Thoren M.H."/>
            <person name="Johannesson H."/>
        </authorList>
    </citation>
    <scope>NUCLEOTIDE SEQUENCE</scope>
    <source>
        <strain evidence="2">PSN243</strain>
    </source>
</reference>
<gene>
    <name evidence="2" type="ORF">QBC34DRAFT_476042</name>
</gene>
<dbReference type="AlphaFoldDB" id="A0AAV9G785"/>
<comment type="caution">
    <text evidence="2">The sequence shown here is derived from an EMBL/GenBank/DDBJ whole genome shotgun (WGS) entry which is preliminary data.</text>
</comment>
<name>A0AAV9G785_9PEZI</name>
<protein>
    <submittedName>
        <fullName evidence="2">Uncharacterized protein</fullName>
    </submittedName>
</protein>
<feature type="compositionally biased region" description="Basic and acidic residues" evidence="1">
    <location>
        <begin position="226"/>
        <end position="238"/>
    </location>
</feature>
<dbReference type="Proteomes" id="UP001321760">
    <property type="component" value="Unassembled WGS sequence"/>
</dbReference>
<sequence length="238" mass="24995">MFVSASGEGAALLPWHIEKKDDGRAEQTMTDVYLSRLPLGPIIFVIVDLRCTPVTLSRFGGQATMAKIRSGLAALLALPAAVQGRGGPDLASADVKTGFQVVFEYVTATDCGPRACGIEPFKAPDVTTYKTVLPEICETGWRDVTYTITETLTRGVSKPTGGPKGPGGGKGGQSGGAPPGFTVTTTQCRRGCAAGPTIVTVTVPSLDNRLLAGRPHPDRVPSSSDLHSDFPSHDYMHI</sequence>
<evidence type="ECO:0000313" key="3">
    <source>
        <dbReference type="Proteomes" id="UP001321760"/>
    </source>
</evidence>
<keyword evidence="3" id="KW-1185">Reference proteome</keyword>
<feature type="region of interest" description="Disordered" evidence="1">
    <location>
        <begin position="210"/>
        <end position="238"/>
    </location>
</feature>
<feature type="compositionally biased region" description="Gly residues" evidence="1">
    <location>
        <begin position="162"/>
        <end position="178"/>
    </location>
</feature>
<reference evidence="2" key="1">
    <citation type="journal article" date="2023" name="Mol. Phylogenet. Evol.">
        <title>Genome-scale phylogeny and comparative genomics of the fungal order Sordariales.</title>
        <authorList>
            <person name="Hensen N."/>
            <person name="Bonometti L."/>
            <person name="Westerberg I."/>
            <person name="Brannstrom I.O."/>
            <person name="Guillou S."/>
            <person name="Cros-Aarteil S."/>
            <person name="Calhoun S."/>
            <person name="Haridas S."/>
            <person name="Kuo A."/>
            <person name="Mondo S."/>
            <person name="Pangilinan J."/>
            <person name="Riley R."/>
            <person name="LaButti K."/>
            <person name="Andreopoulos B."/>
            <person name="Lipzen A."/>
            <person name="Chen C."/>
            <person name="Yan M."/>
            <person name="Daum C."/>
            <person name="Ng V."/>
            <person name="Clum A."/>
            <person name="Steindorff A."/>
            <person name="Ohm R.A."/>
            <person name="Martin F."/>
            <person name="Silar P."/>
            <person name="Natvig D.O."/>
            <person name="Lalanne C."/>
            <person name="Gautier V."/>
            <person name="Ament-Velasquez S.L."/>
            <person name="Kruys A."/>
            <person name="Hutchinson M.I."/>
            <person name="Powell A.J."/>
            <person name="Barry K."/>
            <person name="Miller A.N."/>
            <person name="Grigoriev I.V."/>
            <person name="Debuchy R."/>
            <person name="Gladieux P."/>
            <person name="Hiltunen Thoren M."/>
            <person name="Johannesson H."/>
        </authorList>
    </citation>
    <scope>NUCLEOTIDE SEQUENCE</scope>
    <source>
        <strain evidence="2">PSN243</strain>
    </source>
</reference>
<evidence type="ECO:0000256" key="1">
    <source>
        <dbReference type="SAM" id="MobiDB-lite"/>
    </source>
</evidence>